<evidence type="ECO:0000313" key="2">
    <source>
        <dbReference type="EMBL" id="AUS07351.1"/>
    </source>
</evidence>
<protein>
    <recommendedName>
        <fullName evidence="1">Terminase ATPase subunit N-terminal domain-containing protein</fullName>
    </recommendedName>
</protein>
<dbReference type="AlphaFoldDB" id="A0A2I7SN68"/>
<dbReference type="Pfam" id="PF06056">
    <property type="entry name" value="Terminase_5"/>
    <property type="match status" value="1"/>
</dbReference>
<organism evidence="2 3">
    <name type="scientific">Pseudotamlana carrageenivorans</name>
    <dbReference type="NCBI Taxonomy" id="2069432"/>
    <lineage>
        <taxon>Bacteria</taxon>
        <taxon>Pseudomonadati</taxon>
        <taxon>Bacteroidota</taxon>
        <taxon>Flavobacteriia</taxon>
        <taxon>Flavobacteriales</taxon>
        <taxon>Flavobacteriaceae</taxon>
        <taxon>Pseudotamlana</taxon>
    </lineage>
</organism>
<name>A0A2I7SN68_9FLAO</name>
<proteinExistence type="predicted"/>
<dbReference type="KEGG" id="taj:C1A40_13915"/>
<feature type="domain" description="Terminase ATPase subunit N-terminal" evidence="1">
    <location>
        <begin position="12"/>
        <end position="52"/>
    </location>
</feature>
<accession>A0A2I7SN68</accession>
<evidence type="ECO:0000259" key="1">
    <source>
        <dbReference type="Pfam" id="PF06056"/>
    </source>
</evidence>
<dbReference type="EMBL" id="CP025938">
    <property type="protein sequence ID" value="AUS07351.1"/>
    <property type="molecule type" value="Genomic_DNA"/>
</dbReference>
<reference evidence="3" key="1">
    <citation type="submission" date="2018-01" db="EMBL/GenBank/DDBJ databases">
        <title>Complete genome of Tamlana sp. UJ94.</title>
        <authorList>
            <person name="Jung J."/>
            <person name="Chung D."/>
            <person name="Bae S.S."/>
            <person name="Baek K."/>
        </authorList>
    </citation>
    <scope>NUCLEOTIDE SEQUENCE [LARGE SCALE GENOMIC DNA]</scope>
    <source>
        <strain evidence="3">UJ94</strain>
    </source>
</reference>
<dbReference type="Proteomes" id="UP000236592">
    <property type="component" value="Chromosome"/>
</dbReference>
<keyword evidence="3" id="KW-1185">Reference proteome</keyword>
<sequence>MTAVERDYKMSQGRQLYVKGFSLPNISEIIGVGEKTLRDWRDSDNWEEEKELAALKPSNIRRLTLKCALAIEKGEALPYKADDISKIVAAFDRITDSRKKAVYTMESLDGFCEFQTELAAKSKGAKRDDILDSLKAVRVQFDKYITQLLQHD</sequence>
<dbReference type="OrthoDB" id="1268975at2"/>
<gene>
    <name evidence="2" type="ORF">C1A40_13915</name>
</gene>
<evidence type="ECO:0000313" key="3">
    <source>
        <dbReference type="Proteomes" id="UP000236592"/>
    </source>
</evidence>
<dbReference type="InterPro" id="IPR010332">
    <property type="entry name" value="ATPase_terminase-su_N"/>
</dbReference>